<dbReference type="Proteomes" id="UP000330807">
    <property type="component" value="Unassembled WGS sequence"/>
</dbReference>
<protein>
    <submittedName>
        <fullName evidence="1">Uncharacterized protein</fullName>
    </submittedName>
</protein>
<reference evidence="1 2" key="1">
    <citation type="submission" date="2019-10" db="EMBL/GenBank/DDBJ databases">
        <authorList>
            <person name="Wolf R A."/>
        </authorList>
    </citation>
    <scope>NUCLEOTIDE SEQUENCE [LARGE SCALE GENOMIC DNA]</scope>
    <source>
        <strain evidence="1">Collinsella_aerofaciens_AK_138A</strain>
    </source>
</reference>
<dbReference type="RefSeq" id="WP_156063071.1">
    <property type="nucleotide sequence ID" value="NZ_CABWIH010000029.1"/>
</dbReference>
<accession>A0A5K1ISM3</accession>
<gene>
    <name evidence="1" type="ORF">LMKDKBCB_01362</name>
</gene>
<organism evidence="1 2">
    <name type="scientific">Collinsella aerofaciens</name>
    <dbReference type="NCBI Taxonomy" id="74426"/>
    <lineage>
        <taxon>Bacteria</taxon>
        <taxon>Bacillati</taxon>
        <taxon>Actinomycetota</taxon>
        <taxon>Coriobacteriia</taxon>
        <taxon>Coriobacteriales</taxon>
        <taxon>Coriobacteriaceae</taxon>
        <taxon>Collinsella</taxon>
    </lineage>
</organism>
<evidence type="ECO:0000313" key="1">
    <source>
        <dbReference type="EMBL" id="VWL91563.1"/>
    </source>
</evidence>
<dbReference type="AlphaFoldDB" id="A0A5K1ISM3"/>
<dbReference type="EMBL" id="CABWIH010000029">
    <property type="protein sequence ID" value="VWL91563.1"/>
    <property type="molecule type" value="Genomic_DNA"/>
</dbReference>
<sequence>MITYFDFPPFVVGFALTGLKIDWLQFAYDLLMLAASSYIVYKITHNSDTQKEIRKNFKKDVQELSRYLDVLKTYVEQLENSSDGSELERYLKTSPYRESFDYLTDGQVTLHRIRMTELKIEEMLEEKKWDKDVCDRIASDLFRQRVAVCNFALPKGHLTSHRIDHLNWQIEKENKSNE</sequence>
<evidence type="ECO:0000313" key="2">
    <source>
        <dbReference type="Proteomes" id="UP000330807"/>
    </source>
</evidence>
<name>A0A5K1ISM3_9ACTN</name>
<proteinExistence type="predicted"/>